<dbReference type="PROSITE" id="PS50043">
    <property type="entry name" value="HTH_LUXR_2"/>
    <property type="match status" value="1"/>
</dbReference>
<dbReference type="InterPro" id="IPR000792">
    <property type="entry name" value="Tscrpt_reg_LuxR_C"/>
</dbReference>
<feature type="coiled-coil region" evidence="1">
    <location>
        <begin position="74"/>
        <end position="110"/>
    </location>
</feature>
<keyword evidence="4" id="KW-1185">Reference proteome</keyword>
<evidence type="ECO:0000256" key="1">
    <source>
        <dbReference type="SAM" id="Coils"/>
    </source>
</evidence>
<comment type="caution">
    <text evidence="3">The sequence shown here is derived from an EMBL/GenBank/DDBJ whole genome shotgun (WGS) entry which is preliminary data.</text>
</comment>
<accession>A0A931FE27</accession>
<gene>
    <name evidence="3" type="ORF">I2501_09195</name>
</gene>
<dbReference type="InterPro" id="IPR016032">
    <property type="entry name" value="Sig_transdc_resp-reg_C-effctor"/>
</dbReference>
<dbReference type="InterPro" id="IPR036388">
    <property type="entry name" value="WH-like_DNA-bd_sf"/>
</dbReference>
<dbReference type="RefSeq" id="WP_196193363.1">
    <property type="nucleotide sequence ID" value="NZ_JADPRT010000003.1"/>
</dbReference>
<protein>
    <recommendedName>
        <fullName evidence="2">HTH luxR-type domain-containing protein</fullName>
    </recommendedName>
</protein>
<sequence length="324" mass="34704">MLTALGLEPEQERLYRLLVTRPGTPVDGLPAALGLPRPQIDAIVERLVELSLLSWSGASGGELRPVSPGPALHALLAERQAQAARDQRDLAQARDAIEELVADVSAAATERGPAGPAEYVLGADSVRVRVEQLAAQARREVLTLAPRVRLGPTVDGLLRRGVTVRTVYLDSVVNDPTKRAHAEHLVSLGAQVRTAPVLPLQLQLLDGEIAVVPADPAEPGRGAALVREPGAVAGLRELFQTVWRAALPFGADVPVRDDDLVTPEERALLDLLAQGLTDEAAARRLGVSLRTERRLITELMRRLDVSSRFQLGLRAARLDPAGSP</sequence>
<dbReference type="Proteomes" id="UP000657385">
    <property type="component" value="Unassembled WGS sequence"/>
</dbReference>
<dbReference type="AlphaFoldDB" id="A0A931FE27"/>
<dbReference type="PANTHER" id="PTHR34293">
    <property type="entry name" value="HTH-TYPE TRANSCRIPTIONAL REGULATOR TRMBL2"/>
    <property type="match status" value="1"/>
</dbReference>
<dbReference type="PANTHER" id="PTHR34293:SF1">
    <property type="entry name" value="HTH-TYPE TRANSCRIPTIONAL REGULATOR TRMBL2"/>
    <property type="match status" value="1"/>
</dbReference>
<dbReference type="GO" id="GO:0006355">
    <property type="term" value="P:regulation of DNA-templated transcription"/>
    <property type="evidence" value="ECO:0007669"/>
    <property type="project" value="InterPro"/>
</dbReference>
<evidence type="ECO:0000313" key="4">
    <source>
        <dbReference type="Proteomes" id="UP000657385"/>
    </source>
</evidence>
<dbReference type="InterPro" id="IPR051797">
    <property type="entry name" value="TrmB-like"/>
</dbReference>
<keyword evidence="1" id="KW-0175">Coiled coil</keyword>
<evidence type="ECO:0000259" key="2">
    <source>
        <dbReference type="PROSITE" id="PS50043"/>
    </source>
</evidence>
<feature type="domain" description="HTH luxR-type" evidence="2">
    <location>
        <begin position="254"/>
        <end position="319"/>
    </location>
</feature>
<dbReference type="SMART" id="SM00421">
    <property type="entry name" value="HTH_LUXR"/>
    <property type="match status" value="1"/>
</dbReference>
<dbReference type="SUPFAM" id="SSF46894">
    <property type="entry name" value="C-terminal effector domain of the bipartite response regulators"/>
    <property type="match status" value="1"/>
</dbReference>
<dbReference type="EMBL" id="JADPRT010000003">
    <property type="protein sequence ID" value="MBF9068211.1"/>
    <property type="molecule type" value="Genomic_DNA"/>
</dbReference>
<dbReference type="GO" id="GO:0003677">
    <property type="term" value="F:DNA binding"/>
    <property type="evidence" value="ECO:0007669"/>
    <property type="project" value="InterPro"/>
</dbReference>
<organism evidence="3 4">
    <name type="scientific">Streptacidiphilus fuscans</name>
    <dbReference type="NCBI Taxonomy" id="2789292"/>
    <lineage>
        <taxon>Bacteria</taxon>
        <taxon>Bacillati</taxon>
        <taxon>Actinomycetota</taxon>
        <taxon>Actinomycetes</taxon>
        <taxon>Kitasatosporales</taxon>
        <taxon>Streptomycetaceae</taxon>
        <taxon>Streptacidiphilus</taxon>
    </lineage>
</organism>
<dbReference type="CDD" id="cd06170">
    <property type="entry name" value="LuxR_C_like"/>
    <property type="match status" value="1"/>
</dbReference>
<reference evidence="3" key="1">
    <citation type="submission" date="2020-11" db="EMBL/GenBank/DDBJ databases">
        <title>Isolation and identification of active actinomycetes.</title>
        <authorList>
            <person name="Yu B."/>
        </authorList>
    </citation>
    <scope>NUCLEOTIDE SEQUENCE</scope>
    <source>
        <strain evidence="3">NEAU-YB345</strain>
    </source>
</reference>
<dbReference type="Gene3D" id="1.10.10.10">
    <property type="entry name" value="Winged helix-like DNA-binding domain superfamily/Winged helix DNA-binding domain"/>
    <property type="match status" value="1"/>
</dbReference>
<name>A0A931FE27_9ACTN</name>
<proteinExistence type="predicted"/>
<evidence type="ECO:0000313" key="3">
    <source>
        <dbReference type="EMBL" id="MBF9068211.1"/>
    </source>
</evidence>